<keyword evidence="2" id="KW-1185">Reference proteome</keyword>
<dbReference type="AlphaFoldDB" id="A0A845B5M9"/>
<name>A0A845B5M9_9SPHN</name>
<gene>
    <name evidence="1" type="ORF">GRI65_00600</name>
</gene>
<reference evidence="1 2" key="1">
    <citation type="submission" date="2019-12" db="EMBL/GenBank/DDBJ databases">
        <title>Genomic-based taxomic classification of the family Erythrobacteraceae.</title>
        <authorList>
            <person name="Xu L."/>
        </authorList>
    </citation>
    <scope>NUCLEOTIDE SEQUENCE [LARGE SCALE GENOMIC DNA]</scope>
    <source>
        <strain evidence="1 2">KCTC 42453</strain>
    </source>
</reference>
<dbReference type="EMBL" id="WTYL01000001">
    <property type="protein sequence ID" value="MXP42949.1"/>
    <property type="molecule type" value="Genomic_DNA"/>
</dbReference>
<proteinExistence type="predicted"/>
<organism evidence="1 2">
    <name type="scientific">Allopontixanthobacter sediminis</name>
    <dbReference type="NCBI Taxonomy" id="1689985"/>
    <lineage>
        <taxon>Bacteria</taxon>
        <taxon>Pseudomonadati</taxon>
        <taxon>Pseudomonadota</taxon>
        <taxon>Alphaproteobacteria</taxon>
        <taxon>Sphingomonadales</taxon>
        <taxon>Erythrobacteraceae</taxon>
        <taxon>Allopontixanthobacter</taxon>
    </lineage>
</organism>
<dbReference type="Proteomes" id="UP000431922">
    <property type="component" value="Unassembled WGS sequence"/>
</dbReference>
<dbReference type="RefSeq" id="WP_160754603.1">
    <property type="nucleotide sequence ID" value="NZ_WTYL01000001.1"/>
</dbReference>
<accession>A0A845B5M9</accession>
<sequence>MSEHTKGPWVLDPPQFGFGAILERENGGLIFGIACGDEAERKPEAEIEANARLIAAAPELLEALERCVDALASLRGELEPPLSQVVKARAAIAKATGDA</sequence>
<evidence type="ECO:0000313" key="1">
    <source>
        <dbReference type="EMBL" id="MXP42949.1"/>
    </source>
</evidence>
<comment type="caution">
    <text evidence="1">The sequence shown here is derived from an EMBL/GenBank/DDBJ whole genome shotgun (WGS) entry which is preliminary data.</text>
</comment>
<protein>
    <submittedName>
        <fullName evidence="1">Uncharacterized protein</fullName>
    </submittedName>
</protein>
<evidence type="ECO:0000313" key="2">
    <source>
        <dbReference type="Proteomes" id="UP000431922"/>
    </source>
</evidence>